<evidence type="ECO:0000313" key="2">
    <source>
        <dbReference type="EMBL" id="WRI22642.1"/>
    </source>
</evidence>
<evidence type="ECO:0000313" key="3">
    <source>
        <dbReference type="Proteomes" id="UP001322392"/>
    </source>
</evidence>
<dbReference type="Proteomes" id="UP001322392">
    <property type="component" value="Chromosome"/>
</dbReference>
<name>A0ABZ0ZZT9_9PSED</name>
<sequence length="161" mass="18388">MSWDVVFNWIENHPGLSSWVQAVGSILAILVAVWIASSQRREQLRNEQRKFDRDCEFIKVVSSRAMWAAKPNPSESSARDSARMLIGVSSVFKNIDLMGLPDASLVEPVSTIRDALQAAELAISNEPRVELYFDSREHDKWYQAIFLARNRVHEEIERLSS</sequence>
<keyword evidence="1" id="KW-1133">Transmembrane helix</keyword>
<organism evidence="2 3">
    <name type="scientific">Pseudomonas canadensis</name>
    <dbReference type="NCBI Taxonomy" id="915099"/>
    <lineage>
        <taxon>Bacteria</taxon>
        <taxon>Pseudomonadati</taxon>
        <taxon>Pseudomonadota</taxon>
        <taxon>Gammaproteobacteria</taxon>
        <taxon>Pseudomonadales</taxon>
        <taxon>Pseudomonadaceae</taxon>
        <taxon>Pseudomonas</taxon>
    </lineage>
</organism>
<keyword evidence="1" id="KW-0472">Membrane</keyword>
<reference evidence="2 3" key="1">
    <citation type="submission" date="2023-12" db="EMBL/GenBank/DDBJ databases">
        <title>First complete genome sequence of Pseudomonas canadensis strain Pcan-CK-23 isolated from homogenized tissues of Zophobas morio larvae.</title>
        <authorList>
            <person name="Kundlacz C."/>
            <person name="Aldeia C."/>
            <person name="Eddoubaji Y."/>
            <person name="Campos-Madueno E.I."/>
            <person name="Endimiani A."/>
        </authorList>
    </citation>
    <scope>NUCLEOTIDE SEQUENCE [LARGE SCALE GENOMIC DNA]</scope>
    <source>
        <strain evidence="2 3">Pcan-CK-23</strain>
    </source>
</reference>
<dbReference type="EMBL" id="CP139639">
    <property type="protein sequence ID" value="WRI22642.1"/>
    <property type="molecule type" value="Genomic_DNA"/>
</dbReference>
<gene>
    <name evidence="2" type="ORF">SPL95_18715</name>
</gene>
<keyword evidence="3" id="KW-1185">Reference proteome</keyword>
<evidence type="ECO:0000256" key="1">
    <source>
        <dbReference type="SAM" id="Phobius"/>
    </source>
</evidence>
<protein>
    <recommendedName>
        <fullName evidence="4">DUF4760 domain-containing protein</fullName>
    </recommendedName>
</protein>
<dbReference type="RefSeq" id="WP_323986457.1">
    <property type="nucleotide sequence ID" value="NZ_CP139639.1"/>
</dbReference>
<evidence type="ECO:0008006" key="4">
    <source>
        <dbReference type="Google" id="ProtNLM"/>
    </source>
</evidence>
<keyword evidence="1" id="KW-0812">Transmembrane</keyword>
<accession>A0ABZ0ZZT9</accession>
<feature type="transmembrane region" description="Helical" evidence="1">
    <location>
        <begin position="16"/>
        <end position="36"/>
    </location>
</feature>
<proteinExistence type="predicted"/>